<dbReference type="Proteomes" id="UP000101183">
    <property type="component" value="Segment"/>
</dbReference>
<dbReference type="EMBL" id="KM200722">
    <property type="protein sequence ID" value="AKC02013.1"/>
    <property type="molecule type" value="Genomic_DNA"/>
</dbReference>
<dbReference type="Proteomes" id="UP000142765">
    <property type="component" value="Segment"/>
</dbReference>
<name>K7PCC2_CYHV2</name>
<gene>
    <name evidence="1" type="ORF">CyHV2_ORF66</name>
</gene>
<evidence type="ECO:0000313" key="2">
    <source>
        <dbReference type="EMBL" id="AKC02013.1"/>
    </source>
</evidence>
<dbReference type="RefSeq" id="YP_007003885.1">
    <property type="nucleotide sequence ID" value="NC_019495.1"/>
</dbReference>
<reference evidence="2" key="2">
    <citation type="journal article" date="2015" name="Can. J. Microbiol.">
        <title>Characterization and Prevalence of A New Fatal Genotype CyHV-2 in Mainland China.</title>
        <authorList>
            <person name="Li L."/>
            <person name="Luo Y."/>
            <person name="Gao Z."/>
            <person name="Huang J."/>
            <person name="Zheng X."/>
            <person name="Nie H."/>
            <person name="Zhang J."/>
            <person name="Lin L."/>
            <person name="Yuan J."/>
        </authorList>
    </citation>
    <scope>NUCLEOTIDE SEQUENCE [LARGE SCALE GENOMIC DNA]</scope>
    <source>
        <strain evidence="2">SY-C1</strain>
    </source>
</reference>
<dbReference type="GeneID" id="14011461"/>
<dbReference type="EMBL" id="MN593216">
    <property type="protein sequence ID" value="QIV66882.1"/>
    <property type="molecule type" value="Genomic_DNA"/>
</dbReference>
<dbReference type="EMBL" id="KT387800">
    <property type="protein sequence ID" value="AMB21635.1"/>
    <property type="molecule type" value="Genomic_DNA"/>
</dbReference>
<evidence type="ECO:0000313" key="7">
    <source>
        <dbReference type="Proteomes" id="UP000142765"/>
    </source>
</evidence>
<accession>K7PCC2</accession>
<evidence type="ECO:0000313" key="1">
    <source>
        <dbReference type="EMBL" id="AFJ20497.1"/>
    </source>
</evidence>
<reference evidence="1 5" key="1">
    <citation type="journal article" date="2013" name="J. Virol.">
        <title>Comparative genomics of carp herpesviruses.</title>
        <authorList>
            <person name="Davison A.J."/>
            <person name="Kurobe T."/>
            <person name="Gatherer D."/>
            <person name="Cunningham C."/>
            <person name="Korf I."/>
            <person name="Fukuda H."/>
            <person name="Hedrick R.P."/>
            <person name="Waltzek T.B."/>
        </authorList>
    </citation>
    <scope>NUCLEOTIDE SEQUENCE [LARGE SCALE GENOMIC DNA]</scope>
    <source>
        <strain evidence="1">ST-J1</strain>
    </source>
</reference>
<protein>
    <submittedName>
        <fullName evidence="1">Putative capsid triplex subunit 1</fullName>
    </submittedName>
</protein>
<proteinExistence type="predicted"/>
<dbReference type="KEGG" id="vg:14011461"/>
<dbReference type="EMBL" id="JQ815364">
    <property type="protein sequence ID" value="AFJ20497.1"/>
    <property type="molecule type" value="Genomic_DNA"/>
</dbReference>
<evidence type="ECO:0000313" key="3">
    <source>
        <dbReference type="EMBL" id="AMB21635.1"/>
    </source>
</evidence>
<evidence type="ECO:0000313" key="5">
    <source>
        <dbReference type="Proteomes" id="UP000101183"/>
    </source>
</evidence>
<sequence length="399" mass="45282">MTSLQQATGDGLPAIGYEHEILNVPLWCCTASDKIEHFEALIKCNLGALDEVCELKDFRTLIKTCIESRNLTDIIYSGGGITTVGAPLYAFMKRWNTAVDNVAAKLEFMSVRQLVDDYTNMLDLAAKKGTLFNESDVDIITQAIVLCTRDGEDFSRLFTFAGIVTYHNFHTWENMEFSHDRPRQFNIIRRGTTTLELNRLEFTHKVPYGQVTNPYIILATVPMRVSSSSSSRGSLTKLQLFYWSDTKIHLSAALTAESDWGHTCFDSGIRNADINLIDKWNKSETLKLNSDQYVGAYYVMGKQITQNPFSPLEKHRAPHVNIWSTESWTLYSRHPMVEYERIESQLEPDTGASSFVDKLVEKSDLSACLSHTDGTIELPSSWVDPRAKQFHDLDDLMIY</sequence>
<reference evidence="6" key="5">
    <citation type="journal article" date="2022" name="Can. J. Microbiol.">
        <title>Characterization and Prevalence of A New Fatal Genotype CyHV-2 in Mainland China.</title>
        <authorList>
            <person name="Li L."/>
            <person name="Luo Y."/>
            <person name="Gao Z."/>
            <person name="Huang J."/>
            <person name="Zheng X."/>
            <person name="Nie H."/>
            <person name="Zhang J."/>
            <person name="Lin L."/>
            <person name="Yuan J."/>
        </authorList>
    </citation>
    <scope>NUCLEOTIDE SEQUENCE [LARGE SCALE GENOMIC DNA]</scope>
</reference>
<evidence type="ECO:0000313" key="4">
    <source>
        <dbReference type="EMBL" id="QIV66882.1"/>
    </source>
</evidence>
<evidence type="ECO:0000313" key="6">
    <source>
        <dbReference type="Proteomes" id="UP000126788"/>
    </source>
</evidence>
<keyword evidence="5" id="KW-1185">Reference proteome</keyword>
<organism evidence="1 5">
    <name type="scientific">Cyprinid herpesvirus 2</name>
    <name type="common">CyHV-2</name>
    <dbReference type="NCBI Taxonomy" id="317878"/>
    <lineage>
        <taxon>Viruses</taxon>
        <taxon>Duplodnaviria</taxon>
        <taxon>Heunggongvirae</taxon>
        <taxon>Peploviricota</taxon>
        <taxon>Herviviricetes</taxon>
        <taxon>Herpesvirales</taxon>
        <taxon>Alloherpesviridae</taxon>
        <taxon>Cyvirus</taxon>
        <taxon>Cyvirus cyprinidallo2</taxon>
    </lineage>
</organism>
<reference evidence="3 7" key="3">
    <citation type="submission" date="2015-08" db="EMBL/GenBank/DDBJ databases">
        <authorList>
            <person name="Babu N.S."/>
            <person name="Beckwith C.J."/>
            <person name="Beseler K.G."/>
            <person name="Brison A."/>
            <person name="Carone J.V."/>
            <person name="Caskin T.P."/>
            <person name="Diamond M."/>
            <person name="Durham M.E."/>
            <person name="Foxe J.M."/>
            <person name="Go M."/>
            <person name="Henderson B.A."/>
            <person name="Jones I.B."/>
            <person name="McGettigan J.A."/>
            <person name="Micheletti S.J."/>
            <person name="Nasrallah M.E."/>
            <person name="Ortiz D."/>
            <person name="Piller C.R."/>
            <person name="Privatt S.R."/>
            <person name="Schneider S.L."/>
            <person name="Sharp S."/>
            <person name="Smith T.C."/>
            <person name="Stanton J.D."/>
            <person name="Ullery H.E."/>
            <person name="Wilson R.J."/>
            <person name="Serrano M.G."/>
            <person name="Buck G."/>
            <person name="Lee V."/>
            <person name="Wang Y."/>
            <person name="Carvalho R."/>
            <person name="Voegtly L."/>
            <person name="Shi R."/>
            <person name="Duckworth R."/>
            <person name="Johnson A."/>
            <person name="Loviza R."/>
            <person name="Walstead R."/>
            <person name="Shah Z."/>
            <person name="Kiflezghi M."/>
            <person name="Wade K."/>
            <person name="Ball S.L."/>
            <person name="Bradley K.W."/>
            <person name="Asai D.J."/>
            <person name="Bowman C.A."/>
            <person name="Russell D.A."/>
            <person name="Pope W.H."/>
            <person name="Jacobs-Sera D."/>
            <person name="Hendrix R.W."/>
            <person name="Hatfull G.F."/>
        </authorList>
    </citation>
    <scope>NUCLEOTIDE SEQUENCE [LARGE SCALE GENOMIC DNA]</scope>
    <source>
        <strain evidence="3">SY</strain>
    </source>
</reference>
<reference evidence="4" key="4">
    <citation type="submission" date="2019-10" db="EMBL/GenBank/DDBJ databases">
        <title>The complete genome of Cyprinid herpesvirus 2, a new strain isolated from Allogynogenetic crucian carp.</title>
        <authorList>
            <person name="Jiang Y."/>
            <person name="Wang H."/>
            <person name="Lu L."/>
        </authorList>
    </citation>
    <scope>NUCLEOTIDE SEQUENCE</scope>
    <source>
        <strain evidence="4">YC-01</strain>
    </source>
</reference>
<dbReference type="Proteomes" id="UP000126788">
    <property type="component" value="Genome"/>
</dbReference>
<dbReference type="SMR" id="K7PCC2"/>